<dbReference type="CDD" id="cd01098">
    <property type="entry name" value="PAN_AP_plant"/>
    <property type="match status" value="1"/>
</dbReference>
<dbReference type="Pfam" id="PF07714">
    <property type="entry name" value="PK_Tyr_Ser-Thr"/>
    <property type="match status" value="1"/>
</dbReference>
<protein>
    <submittedName>
        <fullName evidence="5">Receptor-like serine/threonine-protein kinase SD1-8</fullName>
    </submittedName>
</protein>
<evidence type="ECO:0000259" key="3">
    <source>
        <dbReference type="PROSITE" id="PS50948"/>
    </source>
</evidence>
<keyword evidence="1" id="KW-0472">Membrane</keyword>
<dbReference type="InterPro" id="IPR003609">
    <property type="entry name" value="Pan_app"/>
</dbReference>
<dbReference type="RefSeq" id="XP_010424667.1">
    <property type="nucleotide sequence ID" value="XM_010426365.1"/>
</dbReference>
<name>A0ABM0TDD0_CAMSA</name>
<dbReference type="PROSITE" id="PS50948">
    <property type="entry name" value="PAN"/>
    <property type="match status" value="1"/>
</dbReference>
<dbReference type="PANTHER" id="PTHR32444:SF242">
    <property type="entry name" value="G-TYPE LECTIN S-RECEPTOR-LIKE SERINE_THREONINE-PROTEIN KINASE RKS1"/>
    <property type="match status" value="1"/>
</dbReference>
<dbReference type="SUPFAM" id="SSF56112">
    <property type="entry name" value="Protein kinase-like (PK-like)"/>
    <property type="match status" value="1"/>
</dbReference>
<keyword evidence="1" id="KW-1133">Transmembrane helix</keyword>
<reference evidence="5" key="2">
    <citation type="submission" date="2025-08" db="UniProtKB">
        <authorList>
            <consortium name="RefSeq"/>
        </authorList>
    </citation>
    <scope>IDENTIFICATION</scope>
    <source>
        <tissue evidence="5">Leaf</tissue>
    </source>
</reference>
<keyword evidence="4" id="KW-1185">Reference proteome</keyword>
<evidence type="ECO:0000313" key="4">
    <source>
        <dbReference type="Proteomes" id="UP000694864"/>
    </source>
</evidence>
<keyword evidence="1" id="KW-0812">Transmembrane</keyword>
<organism evidence="4 5">
    <name type="scientific">Camelina sativa</name>
    <name type="common">False flax</name>
    <name type="synonym">Myagrum sativum</name>
    <dbReference type="NCBI Taxonomy" id="90675"/>
    <lineage>
        <taxon>Eukaryota</taxon>
        <taxon>Viridiplantae</taxon>
        <taxon>Streptophyta</taxon>
        <taxon>Embryophyta</taxon>
        <taxon>Tracheophyta</taxon>
        <taxon>Spermatophyta</taxon>
        <taxon>Magnoliopsida</taxon>
        <taxon>eudicotyledons</taxon>
        <taxon>Gunneridae</taxon>
        <taxon>Pentapetalae</taxon>
        <taxon>rosids</taxon>
        <taxon>malvids</taxon>
        <taxon>Brassicales</taxon>
        <taxon>Brassicaceae</taxon>
        <taxon>Camelineae</taxon>
        <taxon>Camelina</taxon>
    </lineage>
</organism>
<dbReference type="GeneID" id="104709808"/>
<dbReference type="SMART" id="SM00473">
    <property type="entry name" value="PAN_AP"/>
    <property type="match status" value="1"/>
</dbReference>
<dbReference type="Proteomes" id="UP000694864">
    <property type="component" value="Chromosome 8"/>
</dbReference>
<dbReference type="PANTHER" id="PTHR32444">
    <property type="entry name" value="BULB-TYPE LECTIN DOMAIN-CONTAINING PROTEIN"/>
    <property type="match status" value="1"/>
</dbReference>
<sequence length="270" mass="30552">MSWSAGEDSCYWKDFDNPCGSYSYCSNNDTSRPQCNCIRGFFLKLEYKNKWIHECVRRTALHCGGDTFVKLKNMKLPEITSDEYNVTSGMNLAKCMASCLVRCGSTAYALVDNRKGEGLCVNWYDELYQMRNYTSGGQDLYVRVAANDHEDQPKNDGKSKGMEPWVIGLIVGAIIIGLLVIGFVCFCYWKKNVKEEEHKGILPDGSEVAVKRLANTSSQGMTEFKNEIETILNVLHLNLVRLLGCCCEGEEIILIYEYLENASLNHYIFG</sequence>
<dbReference type="PROSITE" id="PS50011">
    <property type="entry name" value="PROTEIN_KINASE_DOM"/>
    <property type="match status" value="1"/>
</dbReference>
<evidence type="ECO:0000256" key="1">
    <source>
        <dbReference type="SAM" id="Phobius"/>
    </source>
</evidence>
<proteinExistence type="predicted"/>
<dbReference type="InterPro" id="IPR000719">
    <property type="entry name" value="Prot_kinase_dom"/>
</dbReference>
<accession>A0ABM0TDD0</accession>
<reference evidence="4" key="1">
    <citation type="journal article" date="2014" name="Nat. Commun.">
        <title>The emerging biofuel crop Camelina sativa retains a highly undifferentiated hexaploid genome structure.</title>
        <authorList>
            <person name="Kagale S."/>
            <person name="Koh C."/>
            <person name="Nixon J."/>
            <person name="Bollina V."/>
            <person name="Clarke W.E."/>
            <person name="Tuteja R."/>
            <person name="Spillane C."/>
            <person name="Robinson S.J."/>
            <person name="Links M.G."/>
            <person name="Clarke C."/>
            <person name="Higgins E.E."/>
            <person name="Huebert T."/>
            <person name="Sharpe A.G."/>
            <person name="Parkin I.A."/>
        </authorList>
    </citation>
    <scope>NUCLEOTIDE SEQUENCE [LARGE SCALE GENOMIC DNA]</scope>
    <source>
        <strain evidence="4">cv. DH55</strain>
    </source>
</reference>
<dbReference type="InterPro" id="IPR001245">
    <property type="entry name" value="Ser-Thr/Tyr_kinase_cat_dom"/>
</dbReference>
<feature type="domain" description="Protein kinase" evidence="2">
    <location>
        <begin position="170"/>
        <end position="270"/>
    </location>
</feature>
<dbReference type="Gene3D" id="3.30.200.20">
    <property type="entry name" value="Phosphorylase Kinase, domain 1"/>
    <property type="match status" value="1"/>
</dbReference>
<feature type="transmembrane region" description="Helical" evidence="1">
    <location>
        <begin position="165"/>
        <end position="189"/>
    </location>
</feature>
<dbReference type="InterPro" id="IPR011009">
    <property type="entry name" value="Kinase-like_dom_sf"/>
</dbReference>
<gene>
    <name evidence="5" type="primary">LOC104709808</name>
</gene>
<dbReference type="Pfam" id="PF08276">
    <property type="entry name" value="PAN_2"/>
    <property type="match status" value="1"/>
</dbReference>
<feature type="domain" description="Apple" evidence="3">
    <location>
        <begin position="63"/>
        <end position="145"/>
    </location>
</feature>
<evidence type="ECO:0000313" key="5">
    <source>
        <dbReference type="RefSeq" id="XP_010424667.1"/>
    </source>
</evidence>
<evidence type="ECO:0000259" key="2">
    <source>
        <dbReference type="PROSITE" id="PS50011"/>
    </source>
</evidence>